<proteinExistence type="predicted"/>
<feature type="coiled-coil region" evidence="1">
    <location>
        <begin position="58"/>
        <end position="85"/>
    </location>
</feature>
<protein>
    <submittedName>
        <fullName evidence="2">Uncharacterized protein</fullName>
    </submittedName>
</protein>
<evidence type="ECO:0000313" key="3">
    <source>
        <dbReference type="Proteomes" id="UP000807159"/>
    </source>
</evidence>
<evidence type="ECO:0000256" key="1">
    <source>
        <dbReference type="SAM" id="Coils"/>
    </source>
</evidence>
<comment type="caution">
    <text evidence="2">The sequence shown here is derived from an EMBL/GenBank/DDBJ whole genome shotgun (WGS) entry which is preliminary data.</text>
</comment>
<keyword evidence="1" id="KW-0175">Coiled coil</keyword>
<dbReference type="EMBL" id="JACEGQ020000001">
    <property type="protein sequence ID" value="KAH8518114.1"/>
    <property type="molecule type" value="Genomic_DNA"/>
</dbReference>
<organism evidence="2 3">
    <name type="scientific">Populus deltoides</name>
    <name type="common">Eastern poplar</name>
    <name type="synonym">Eastern cottonwood</name>
    <dbReference type="NCBI Taxonomy" id="3696"/>
    <lineage>
        <taxon>Eukaryota</taxon>
        <taxon>Viridiplantae</taxon>
        <taxon>Streptophyta</taxon>
        <taxon>Embryophyta</taxon>
        <taxon>Tracheophyta</taxon>
        <taxon>Spermatophyta</taxon>
        <taxon>Magnoliopsida</taxon>
        <taxon>eudicotyledons</taxon>
        <taxon>Gunneridae</taxon>
        <taxon>Pentapetalae</taxon>
        <taxon>rosids</taxon>
        <taxon>fabids</taxon>
        <taxon>Malpighiales</taxon>
        <taxon>Salicaceae</taxon>
        <taxon>Saliceae</taxon>
        <taxon>Populus</taxon>
    </lineage>
</organism>
<reference evidence="2" key="1">
    <citation type="journal article" date="2021" name="J. Hered.">
        <title>Genome Assembly of Salicaceae Populus deltoides (Eastern Cottonwood) I-69 Based on Nanopore Sequencing and Hi-C Technologies.</title>
        <authorList>
            <person name="Bai S."/>
            <person name="Wu H."/>
            <person name="Zhang J."/>
            <person name="Pan Z."/>
            <person name="Zhao W."/>
            <person name="Li Z."/>
            <person name="Tong C."/>
        </authorList>
    </citation>
    <scope>NUCLEOTIDE SEQUENCE</scope>
    <source>
        <tissue evidence="2">Leaf</tissue>
    </source>
</reference>
<evidence type="ECO:0000313" key="2">
    <source>
        <dbReference type="EMBL" id="KAH8518114.1"/>
    </source>
</evidence>
<name>A0A8T2ZKI8_POPDE</name>
<sequence length="153" mass="17606">MRLYEAEKAYRSSGRAMKFEKPQGLLMKVNSVGTGLTIRSRADAADIANWVKFYGRHMLDMREKKTELAKQVEEKEKVKADLQRVVLDECGLLEVEISTTTSEIYALEKKIFRIFNCNCRTEKNPLPPSNKTSLVCPWKSNSLMKINHLVCLY</sequence>
<accession>A0A8T2ZKI8</accession>
<dbReference type="AlphaFoldDB" id="A0A8T2ZKI8"/>
<keyword evidence="3" id="KW-1185">Reference proteome</keyword>
<dbReference type="Proteomes" id="UP000807159">
    <property type="component" value="Chromosome 1"/>
</dbReference>
<gene>
    <name evidence="2" type="ORF">H0E87_000075</name>
</gene>